<gene>
    <name evidence="2" type="ORF">HPS56_01435</name>
</gene>
<dbReference type="Proteomes" id="UP000714420">
    <property type="component" value="Unassembled WGS sequence"/>
</dbReference>
<evidence type="ECO:0000313" key="2">
    <source>
        <dbReference type="EMBL" id="NPD91035.1"/>
    </source>
</evidence>
<keyword evidence="3" id="KW-1185">Reference proteome</keyword>
<evidence type="ECO:0000256" key="1">
    <source>
        <dbReference type="SAM" id="Phobius"/>
    </source>
</evidence>
<organism evidence="2 3">
    <name type="scientific">Xylanibacter muris</name>
    <dbReference type="NCBI Taxonomy" id="2736290"/>
    <lineage>
        <taxon>Bacteria</taxon>
        <taxon>Pseudomonadati</taxon>
        <taxon>Bacteroidota</taxon>
        <taxon>Bacteroidia</taxon>
        <taxon>Bacteroidales</taxon>
        <taxon>Prevotellaceae</taxon>
        <taxon>Xylanibacter</taxon>
    </lineage>
</organism>
<feature type="transmembrane region" description="Helical" evidence="1">
    <location>
        <begin position="28"/>
        <end position="52"/>
    </location>
</feature>
<proteinExistence type="predicted"/>
<keyword evidence="1" id="KW-0472">Membrane</keyword>
<reference evidence="2 3" key="1">
    <citation type="submission" date="2020-05" db="EMBL/GenBank/DDBJ databases">
        <title>Distinct polysaccharide utilization as determinants for interspecies competition between intestinal Prevotella spp.</title>
        <authorList>
            <person name="Galvez E.J.C."/>
            <person name="Iljazovic A."/>
            <person name="Strowig T."/>
        </authorList>
    </citation>
    <scope>NUCLEOTIDE SEQUENCE [LARGE SCALE GENOMIC DNA]</scope>
    <source>
        <strain evidence="2 3">PMUR</strain>
    </source>
</reference>
<dbReference type="EMBL" id="JABKKF010000001">
    <property type="protein sequence ID" value="NPD91035.1"/>
    <property type="molecule type" value="Genomic_DNA"/>
</dbReference>
<comment type="caution">
    <text evidence="2">The sequence shown here is derived from an EMBL/GenBank/DDBJ whole genome shotgun (WGS) entry which is preliminary data.</text>
</comment>
<evidence type="ECO:0008006" key="4">
    <source>
        <dbReference type="Google" id="ProtNLM"/>
    </source>
</evidence>
<name>A0ABX2AJX8_9BACT</name>
<keyword evidence="1" id="KW-0812">Transmembrane</keyword>
<keyword evidence="1" id="KW-1133">Transmembrane helix</keyword>
<sequence length="62" mass="7168">MIGLIIWVAGMILTLKAAIEIIGFDVPLWKRIVAVIILFATSWIGLIFYYLIARDRMESWLE</sequence>
<accession>A0ABX2AJX8</accession>
<protein>
    <recommendedName>
        <fullName evidence="4">Cardiolipin synthase N-terminal domain-containing protein</fullName>
    </recommendedName>
</protein>
<evidence type="ECO:0000313" key="3">
    <source>
        <dbReference type="Proteomes" id="UP000714420"/>
    </source>
</evidence>
<dbReference type="RefSeq" id="WP_172272715.1">
    <property type="nucleotide sequence ID" value="NZ_CASGMU010000001.1"/>
</dbReference>